<keyword evidence="4" id="KW-1185">Reference proteome</keyword>
<evidence type="ECO:0000256" key="2">
    <source>
        <dbReference type="SAM" id="Phobius"/>
    </source>
</evidence>
<feature type="transmembrane region" description="Helical" evidence="2">
    <location>
        <begin position="677"/>
        <end position="698"/>
    </location>
</feature>
<feature type="compositionally biased region" description="Polar residues" evidence="1">
    <location>
        <begin position="55"/>
        <end position="77"/>
    </location>
</feature>
<sequence>MSGFMRRPQQTWNPLGSSPEPYEYHQTSHNWRDSDLHDIGLGISSSEGERIPRHNPNQPSIDSDATKVPTPQTTSPHVSCPNDRTVLQKRLSWIPITIFVLALYATVWSGIYLAIALWKPRWPKVSSDGPLKPDDADTISAAIAKSIELSYVTVCVAFLGQVLSRRALMTGSRGISISDMSMRAWIMQPGSMIVHWETVRYSALTFLGATALTATIVSTFYTTAAQALVAPNLSMGPVESKVLQGKVAASFAHPGYIPANCKSPTPWDQDRWARNTTCIQIEHSGHSYRNYQKWLTTWVDTINGDNETSSDLKKRPAPSGSIWDNTTITGSWIETQDVTALSEKYGRMVINVTMAMPHGGIPLAAINPKNGIKQPRGATGEGKYDIEASVASPAVNVICAGMDKEDLAPLVFTTFPQGDTFVATNWTTMSQSIFPKSSMLNRTIVDDLFEIGPKYGQFPPIFGKYPEPYNTILNQTILNDPLPNDPSGNASTQFSIYLLGATAANDKPPYIMCGLRAKLTGHCSTKFHTESSGASLTSHCDDPKNDLQYNRQHPDMREGEWKTDWKNVASEWANSLSLGAGITDGAASNARLLMQLLPRRYVNGTYKLDPKMPSIAEALAVMAGSTLILSTQDAPFYHDWNYTKKTGFILDPPVYERFNATVQEIGYASGGAKWQGVFYVVLVFAFLTSAICLVFMIVEARGHQVTDFTEPQNLFAIAVNSPQNSRLAGACGCGPCGTQLKDRWFIGMEENDEHYYIGTKGEEKPLLQGTPEILGEEMLSPVVDEFRRVSKRNSVLGKLY</sequence>
<name>A0A9W4MVL9_PENOL</name>
<keyword evidence="2" id="KW-1133">Transmembrane helix</keyword>
<feature type="region of interest" description="Disordered" evidence="1">
    <location>
        <begin position="1"/>
        <end position="27"/>
    </location>
</feature>
<feature type="transmembrane region" description="Helical" evidence="2">
    <location>
        <begin position="93"/>
        <end position="118"/>
    </location>
</feature>
<dbReference type="AlphaFoldDB" id="A0A9W4MVL9"/>
<dbReference type="EMBL" id="CAJVOS010000026">
    <property type="protein sequence ID" value="CAG8113359.1"/>
    <property type="molecule type" value="Genomic_DNA"/>
</dbReference>
<evidence type="ECO:0000313" key="4">
    <source>
        <dbReference type="Proteomes" id="UP001153618"/>
    </source>
</evidence>
<evidence type="ECO:0000313" key="3">
    <source>
        <dbReference type="EMBL" id="CAG8113359.1"/>
    </source>
</evidence>
<feature type="transmembrane region" description="Helical" evidence="2">
    <location>
        <begin position="201"/>
        <end position="221"/>
    </location>
</feature>
<accession>A0A9W4MVL9</accession>
<dbReference type="OrthoDB" id="4721035at2759"/>
<organism evidence="3 4">
    <name type="scientific">Penicillium olsonii</name>
    <dbReference type="NCBI Taxonomy" id="99116"/>
    <lineage>
        <taxon>Eukaryota</taxon>
        <taxon>Fungi</taxon>
        <taxon>Dikarya</taxon>
        <taxon>Ascomycota</taxon>
        <taxon>Pezizomycotina</taxon>
        <taxon>Eurotiomycetes</taxon>
        <taxon>Eurotiomycetidae</taxon>
        <taxon>Eurotiales</taxon>
        <taxon>Aspergillaceae</taxon>
        <taxon>Penicillium</taxon>
    </lineage>
</organism>
<feature type="transmembrane region" description="Helical" evidence="2">
    <location>
        <begin position="138"/>
        <end position="163"/>
    </location>
</feature>
<proteinExistence type="predicted"/>
<gene>
    <name evidence="3" type="ORF">POLS_LOCUS5021</name>
</gene>
<dbReference type="Proteomes" id="UP001153618">
    <property type="component" value="Unassembled WGS sequence"/>
</dbReference>
<protein>
    <submittedName>
        <fullName evidence="3">Uncharacterized protein</fullName>
    </submittedName>
</protein>
<keyword evidence="2" id="KW-0472">Membrane</keyword>
<keyword evidence="2" id="KW-0812">Transmembrane</keyword>
<feature type="region of interest" description="Disordered" evidence="1">
    <location>
        <begin position="42"/>
        <end position="81"/>
    </location>
</feature>
<comment type="caution">
    <text evidence="3">The sequence shown here is derived from an EMBL/GenBank/DDBJ whole genome shotgun (WGS) entry which is preliminary data.</text>
</comment>
<evidence type="ECO:0000256" key="1">
    <source>
        <dbReference type="SAM" id="MobiDB-lite"/>
    </source>
</evidence>
<reference evidence="3" key="1">
    <citation type="submission" date="2021-07" db="EMBL/GenBank/DDBJ databases">
        <authorList>
            <person name="Branca A.L. A."/>
        </authorList>
    </citation>
    <scope>NUCLEOTIDE SEQUENCE</scope>
</reference>